<keyword evidence="3" id="KW-1185">Reference proteome</keyword>
<dbReference type="Proteomes" id="UP001596022">
    <property type="component" value="Unassembled WGS sequence"/>
</dbReference>
<dbReference type="SUPFAM" id="SSF51004">
    <property type="entry name" value="C-terminal (heme d1) domain of cytochrome cd1-nitrite reductase"/>
    <property type="match status" value="1"/>
</dbReference>
<dbReference type="RefSeq" id="WP_376844763.1">
    <property type="nucleotide sequence ID" value="NZ_JBHSFW010000001.1"/>
</dbReference>
<dbReference type="InterPro" id="IPR050282">
    <property type="entry name" value="Cycloisomerase_2"/>
</dbReference>
<organism evidence="2 3">
    <name type="scientific">Camelliibacillus cellulosilyticus</name>
    <dbReference type="NCBI Taxonomy" id="2174486"/>
    <lineage>
        <taxon>Bacteria</taxon>
        <taxon>Bacillati</taxon>
        <taxon>Bacillota</taxon>
        <taxon>Bacilli</taxon>
        <taxon>Bacillales</taxon>
        <taxon>Sporolactobacillaceae</taxon>
        <taxon>Camelliibacillus</taxon>
    </lineage>
</organism>
<accession>A0ABV9GKM7</accession>
<comment type="similarity">
    <text evidence="1">Belongs to the cycloisomerase 2 family.</text>
</comment>
<proteinExistence type="inferred from homology"/>
<dbReference type="Gene3D" id="2.130.10.10">
    <property type="entry name" value="YVTN repeat-like/Quinoprotein amine dehydrogenase"/>
    <property type="match status" value="1"/>
</dbReference>
<dbReference type="InterPro" id="IPR019405">
    <property type="entry name" value="Lactonase_7-beta_prop"/>
</dbReference>
<dbReference type="EMBL" id="JBHSFW010000001">
    <property type="protein sequence ID" value="MFC4617734.1"/>
    <property type="molecule type" value="Genomic_DNA"/>
</dbReference>
<dbReference type="Pfam" id="PF10282">
    <property type="entry name" value="Lactonase"/>
    <property type="match status" value="1"/>
</dbReference>
<protein>
    <submittedName>
        <fullName evidence="2">Lactonase family protein</fullName>
    </submittedName>
</protein>
<comment type="caution">
    <text evidence="2">The sequence shown here is derived from an EMBL/GenBank/DDBJ whole genome shotgun (WGS) entry which is preliminary data.</text>
</comment>
<name>A0ABV9GKM7_9BACL</name>
<dbReference type="PANTHER" id="PTHR30344:SF1">
    <property type="entry name" value="6-PHOSPHOGLUCONOLACTONASE"/>
    <property type="match status" value="1"/>
</dbReference>
<evidence type="ECO:0000313" key="2">
    <source>
        <dbReference type="EMBL" id="MFC4617734.1"/>
    </source>
</evidence>
<dbReference type="InterPro" id="IPR015943">
    <property type="entry name" value="WD40/YVTN_repeat-like_dom_sf"/>
</dbReference>
<dbReference type="InterPro" id="IPR011048">
    <property type="entry name" value="Haem_d1_sf"/>
</dbReference>
<reference evidence="3" key="1">
    <citation type="journal article" date="2019" name="Int. J. Syst. Evol. Microbiol.">
        <title>The Global Catalogue of Microorganisms (GCM) 10K type strain sequencing project: providing services to taxonomists for standard genome sequencing and annotation.</title>
        <authorList>
            <consortium name="The Broad Institute Genomics Platform"/>
            <consortium name="The Broad Institute Genome Sequencing Center for Infectious Disease"/>
            <person name="Wu L."/>
            <person name="Ma J."/>
        </authorList>
    </citation>
    <scope>NUCLEOTIDE SEQUENCE [LARGE SCALE GENOMIC DNA]</scope>
    <source>
        <strain evidence="3">CGMCC 1.16306</strain>
    </source>
</reference>
<dbReference type="PANTHER" id="PTHR30344">
    <property type="entry name" value="6-PHOSPHOGLUCONOLACTONASE-RELATED"/>
    <property type="match status" value="1"/>
</dbReference>
<gene>
    <name evidence="2" type="ORF">ACFO4N_03210</name>
</gene>
<evidence type="ECO:0000256" key="1">
    <source>
        <dbReference type="ARBA" id="ARBA00005564"/>
    </source>
</evidence>
<sequence>MKYLGYIGTYTKGESVGIYSFILDTEAKTLAAIQPAAQLDNPTYLTISKDKRFLYAVEKKGNLGGAAAFSVNRHTGELERLNEQLDEGASPCHVSVDSVNKTMVTANYHRGTVEAYLIDETSGKLLPASSVIVHHGSGPNKERQEKAHAHYAGFTPDEKYVVAVDLGIDQVITYSNETGVLNEVNTLTVNPGSGPRHLVFHPNGKFVYILTELSSEVIVASYEPETGRLTMLQTLSALPENYKEESFGSAIHVSADGRFVYAANRGHNSIAIFQVDGSTGKLSWVDHVSTAGDWPRDFMIDPTGDFLVASNQNSSNLVLYSRDQESGRLTLLQSNIKVPNPVCVKFL</sequence>
<evidence type="ECO:0000313" key="3">
    <source>
        <dbReference type="Proteomes" id="UP001596022"/>
    </source>
</evidence>